<dbReference type="AlphaFoldDB" id="A0A2S2BTB3"/>
<dbReference type="InterPro" id="IPR005545">
    <property type="entry name" value="YCII"/>
</dbReference>
<dbReference type="SUPFAM" id="SSF54909">
    <property type="entry name" value="Dimeric alpha+beta barrel"/>
    <property type="match status" value="1"/>
</dbReference>
<name>A0A2S2BTB3_9NOCA</name>
<gene>
    <name evidence="3" type="ORF">CBI38_09990</name>
</gene>
<accession>A0A2S2BTB3</accession>
<dbReference type="InterPro" id="IPR011008">
    <property type="entry name" value="Dimeric_a/b-barrel"/>
</dbReference>
<keyword evidence="4" id="KW-1185">Reference proteome</keyword>
<dbReference type="EMBL" id="CP021354">
    <property type="protein sequence ID" value="AWK71867.1"/>
    <property type="molecule type" value="Genomic_DNA"/>
</dbReference>
<comment type="similarity">
    <text evidence="1">Belongs to the YciI family.</text>
</comment>
<dbReference type="OrthoDB" id="8968203at2"/>
<dbReference type="PANTHER" id="PTHR37828">
    <property type="entry name" value="GSR2449 PROTEIN"/>
    <property type="match status" value="1"/>
</dbReference>
<evidence type="ECO:0000256" key="1">
    <source>
        <dbReference type="ARBA" id="ARBA00007689"/>
    </source>
</evidence>
<dbReference type="Pfam" id="PF03795">
    <property type="entry name" value="YCII"/>
    <property type="match status" value="1"/>
</dbReference>
<protein>
    <recommendedName>
        <fullName evidence="2">YCII-related domain-containing protein</fullName>
    </recommendedName>
</protein>
<dbReference type="KEGG" id="roz:CBI38_09990"/>
<organism evidence="3 4">
    <name type="scientific">Rhodococcus oxybenzonivorans</name>
    <dbReference type="NCBI Taxonomy" id="1990687"/>
    <lineage>
        <taxon>Bacteria</taxon>
        <taxon>Bacillati</taxon>
        <taxon>Actinomycetota</taxon>
        <taxon>Actinomycetes</taxon>
        <taxon>Mycobacteriales</taxon>
        <taxon>Nocardiaceae</taxon>
        <taxon>Rhodococcus</taxon>
    </lineage>
</organism>
<dbReference type="RefSeq" id="WP_109328517.1">
    <property type="nucleotide sequence ID" value="NZ_CP021354.1"/>
</dbReference>
<dbReference type="PANTHER" id="PTHR37828:SF1">
    <property type="entry name" value="YCII-RELATED DOMAIN-CONTAINING PROTEIN"/>
    <property type="match status" value="1"/>
</dbReference>
<dbReference type="Proteomes" id="UP000245711">
    <property type="component" value="Chromosome"/>
</dbReference>
<evidence type="ECO:0000313" key="4">
    <source>
        <dbReference type="Proteomes" id="UP000245711"/>
    </source>
</evidence>
<feature type="domain" description="YCII-related" evidence="2">
    <location>
        <begin position="3"/>
        <end position="85"/>
    </location>
</feature>
<reference evidence="3 4" key="1">
    <citation type="submission" date="2017-05" db="EMBL/GenBank/DDBJ databases">
        <title>Isolation of Rhodococcus sp. S2-17 biodegrading of BP-3.</title>
        <authorList>
            <person name="Lee Y."/>
            <person name="Kim K.H."/>
            <person name="Chun B.H."/>
            <person name="Jung H.S."/>
            <person name="Jeon C.O."/>
        </authorList>
    </citation>
    <scope>NUCLEOTIDE SEQUENCE [LARGE SCALE GENOMIC DNA]</scope>
    <source>
        <strain evidence="3 4">S2-17</strain>
    </source>
</reference>
<evidence type="ECO:0000313" key="3">
    <source>
        <dbReference type="EMBL" id="AWK71867.1"/>
    </source>
</evidence>
<dbReference type="Gene3D" id="3.30.70.1060">
    <property type="entry name" value="Dimeric alpha+beta barrel"/>
    <property type="match status" value="1"/>
</dbReference>
<evidence type="ECO:0000259" key="2">
    <source>
        <dbReference type="Pfam" id="PF03795"/>
    </source>
</evidence>
<sequence length="94" mass="10812">MSLFVVEYTYNPETSSRRDDHRGDHRGWIAEMIRRKVVRSTGPLADGTGAFIIADGPDEETITRLFQQDPFVQAKLVENMRVSEWHPVMGEFSE</sequence>
<proteinExistence type="inferred from homology"/>